<name>A0A8W7P7M2_ANOCL</name>
<dbReference type="Proteomes" id="UP000075882">
    <property type="component" value="Unassembled WGS sequence"/>
</dbReference>
<organism evidence="6">
    <name type="scientific">Anopheles coluzzii</name>
    <name type="common">African malaria mosquito</name>
    <dbReference type="NCBI Taxonomy" id="1518534"/>
    <lineage>
        <taxon>Eukaryota</taxon>
        <taxon>Metazoa</taxon>
        <taxon>Ecdysozoa</taxon>
        <taxon>Arthropoda</taxon>
        <taxon>Hexapoda</taxon>
        <taxon>Insecta</taxon>
        <taxon>Pterygota</taxon>
        <taxon>Neoptera</taxon>
        <taxon>Endopterygota</taxon>
        <taxon>Diptera</taxon>
        <taxon>Nematocera</taxon>
        <taxon>Culicoidea</taxon>
        <taxon>Culicidae</taxon>
        <taxon>Anophelinae</taxon>
        <taxon>Anopheles</taxon>
    </lineage>
</organism>
<dbReference type="PANTHER" id="PTHR12709">
    <property type="entry name" value="DNA-DIRECTED RNA POLYMERASE II, III"/>
    <property type="match status" value="1"/>
</dbReference>
<reference evidence="6" key="1">
    <citation type="submission" date="2022-08" db="UniProtKB">
        <authorList>
            <consortium name="EnsemblMetazoa"/>
        </authorList>
    </citation>
    <scope>IDENTIFICATION</scope>
</reference>
<keyword evidence="2" id="KW-0240">DNA-directed RNA polymerase</keyword>
<protein>
    <recommendedName>
        <fullName evidence="7">RPA43 OB domain-containing protein</fullName>
    </recommendedName>
</protein>
<dbReference type="Gene3D" id="3.30.1490.120">
    <property type="entry name" value="RNA polymerase Rpb7-like, N-terminal domain"/>
    <property type="match status" value="1"/>
</dbReference>
<dbReference type="CDD" id="cd04328">
    <property type="entry name" value="RNAP_I_Rpa43_N"/>
    <property type="match status" value="1"/>
</dbReference>
<proteinExistence type="predicted"/>
<dbReference type="EnsemblMetazoa" id="ACOM026610-RA">
    <property type="protein sequence ID" value="ACOM026610-PA.1"/>
    <property type="gene ID" value="ACOM026610"/>
</dbReference>
<accession>A0A8W7P7M2</accession>
<evidence type="ECO:0000256" key="4">
    <source>
        <dbReference type="ARBA" id="ARBA00023242"/>
    </source>
</evidence>
<dbReference type="GO" id="GO:0006362">
    <property type="term" value="P:transcription elongation by RNA polymerase I"/>
    <property type="evidence" value="ECO:0007669"/>
    <property type="project" value="TreeGrafter"/>
</dbReference>
<keyword evidence="3" id="KW-0804">Transcription</keyword>
<dbReference type="GO" id="GO:0006352">
    <property type="term" value="P:DNA-templated transcription initiation"/>
    <property type="evidence" value="ECO:0007669"/>
    <property type="project" value="InterPro"/>
</dbReference>
<evidence type="ECO:0008006" key="7">
    <source>
        <dbReference type="Google" id="ProtNLM"/>
    </source>
</evidence>
<evidence type="ECO:0000256" key="2">
    <source>
        <dbReference type="ARBA" id="ARBA00022478"/>
    </source>
</evidence>
<dbReference type="PANTHER" id="PTHR12709:SF5">
    <property type="entry name" value="DNA-DIRECTED RNA POLYMERASE I SUBUNIT RPA43"/>
    <property type="match status" value="1"/>
</dbReference>
<evidence type="ECO:0000256" key="1">
    <source>
        <dbReference type="ARBA" id="ARBA00004123"/>
    </source>
</evidence>
<evidence type="ECO:0000256" key="3">
    <source>
        <dbReference type="ARBA" id="ARBA00023163"/>
    </source>
</evidence>
<dbReference type="GO" id="GO:0005736">
    <property type="term" value="C:RNA polymerase I complex"/>
    <property type="evidence" value="ECO:0007669"/>
    <property type="project" value="TreeGrafter"/>
</dbReference>
<dbReference type="InterPro" id="IPR041901">
    <property type="entry name" value="RNAP_I_Rpa43_N"/>
</dbReference>
<evidence type="ECO:0000256" key="5">
    <source>
        <dbReference type="SAM" id="MobiDB-lite"/>
    </source>
</evidence>
<feature type="region of interest" description="Disordered" evidence="5">
    <location>
        <begin position="201"/>
        <end position="406"/>
    </location>
</feature>
<feature type="compositionally biased region" description="Polar residues" evidence="5">
    <location>
        <begin position="334"/>
        <end position="364"/>
    </location>
</feature>
<dbReference type="InterPro" id="IPR036898">
    <property type="entry name" value="RNA_pol_Rpb7-like_N_sf"/>
</dbReference>
<comment type="subcellular location">
    <subcellularLocation>
        <location evidence="1">Nucleus</location>
    </subcellularLocation>
</comment>
<keyword evidence="4" id="KW-0539">Nucleus</keyword>
<evidence type="ECO:0000313" key="6">
    <source>
        <dbReference type="EnsemblMetazoa" id="ACOM026610-PA.1"/>
    </source>
</evidence>
<sequence length="439" mass="47933">MHRTTIAKYTKFSAEELQKSTADPLSCVAAVQLNEILSLRPRDCEHIVKGVKRCVTDKIGRYHAKLNGIVLGYAKIRVDNALSALRLDSPYLHVRTTIDYYVFQPRIGSTLRGTVNYVSKNFVSAVIYRVFNVTVKLGQQTARLHALKNGSDISFTVNSCDMKSELPVIEGELVLNGVIPVRIKTEPGEQNGDCDEVEENAMETDTGVKQEPKTPKKKASKKSKEVPEAVSRAATPPATTNGVTAGMPVMDDSSSSESENDERSLLIKSLLGEMFGDEFTESTKSSKKDKKKKDKKEKKEKKKSPQKSTGGPVETVRIKQEVLSSDDDEPSAVVEQQPTASTQGKAKSKKNGTNGVRLNGSAATPASPDAANGETTTTTTSAKKRKIRFDLNDTPDSPVHRHGCDAVSPSESFMQWYSMHRAHGIPDTFSIAVRTQSGA</sequence>
<dbReference type="VEuPathDB" id="VectorBase:ACON2_042701"/>
<dbReference type="AlphaFoldDB" id="A0A8W7P7M2"/>
<feature type="compositionally biased region" description="Basic residues" evidence="5">
    <location>
        <begin position="285"/>
        <end position="305"/>
    </location>
</feature>
<dbReference type="InterPro" id="IPR045113">
    <property type="entry name" value="Rpb7-like"/>
</dbReference>